<dbReference type="STRING" id="1122149.FD44_GL001848"/>
<name>A0A4R5NT56_9LACO</name>
<dbReference type="GO" id="GO:0016853">
    <property type="term" value="F:isomerase activity"/>
    <property type="evidence" value="ECO:0007669"/>
    <property type="project" value="UniProtKB-ARBA"/>
</dbReference>
<feature type="domain" description="Fumarylacetoacetase-like C-terminal" evidence="3">
    <location>
        <begin position="65"/>
        <end position="265"/>
    </location>
</feature>
<dbReference type="GO" id="GO:0046872">
    <property type="term" value="F:metal ion binding"/>
    <property type="evidence" value="ECO:0007669"/>
    <property type="project" value="UniProtKB-KW"/>
</dbReference>
<dbReference type="RefSeq" id="WP_010619331.1">
    <property type="nucleotide sequence ID" value="NZ_PUFO01000009.1"/>
</dbReference>
<evidence type="ECO:0000256" key="2">
    <source>
        <dbReference type="ARBA" id="ARBA00022723"/>
    </source>
</evidence>
<dbReference type="InterPro" id="IPR036663">
    <property type="entry name" value="Fumarylacetoacetase_C_sf"/>
</dbReference>
<evidence type="ECO:0000313" key="4">
    <source>
        <dbReference type="EMBL" id="TDG80479.1"/>
    </source>
</evidence>
<dbReference type="GO" id="GO:0019752">
    <property type="term" value="P:carboxylic acid metabolic process"/>
    <property type="evidence" value="ECO:0007669"/>
    <property type="project" value="UniProtKB-ARBA"/>
</dbReference>
<dbReference type="EMBL" id="PUFO01000009">
    <property type="protein sequence ID" value="TDG80479.1"/>
    <property type="molecule type" value="Genomic_DNA"/>
</dbReference>
<dbReference type="SUPFAM" id="SSF56529">
    <property type="entry name" value="FAH"/>
    <property type="match status" value="1"/>
</dbReference>
<proteinExistence type="inferred from homology"/>
<protein>
    <recommendedName>
        <fullName evidence="3">Fumarylacetoacetase-like C-terminal domain-containing protein</fullName>
    </recommendedName>
</protein>
<reference evidence="4 5" key="1">
    <citation type="journal article" date="2019" name="Appl. Microbiol. Biotechnol.">
        <title>Uncovering carbohydrate metabolism through a genotype-phenotype association study of 56 lactic acid bacteria genomes.</title>
        <authorList>
            <person name="Buron-Moles G."/>
            <person name="Chailyan A."/>
            <person name="Dolejs I."/>
            <person name="Forster J."/>
            <person name="Miks M.H."/>
        </authorList>
    </citation>
    <scope>NUCLEOTIDE SEQUENCE [LARGE SCALE GENOMIC DNA]</scope>
    <source>
        <strain evidence="4 5">ATCC 49373</strain>
    </source>
</reference>
<dbReference type="AlphaFoldDB" id="A0A4R5NT56"/>
<dbReference type="PANTHER" id="PTHR42796:SF4">
    <property type="entry name" value="FUMARYLACETOACETATE HYDROLASE DOMAIN-CONTAINING PROTEIN 2A"/>
    <property type="match status" value="1"/>
</dbReference>
<keyword evidence="5" id="KW-1185">Reference proteome</keyword>
<keyword evidence="2" id="KW-0479">Metal-binding</keyword>
<comment type="caution">
    <text evidence="4">The sequence shown here is derived from an EMBL/GenBank/DDBJ whole genome shotgun (WGS) entry which is preliminary data.</text>
</comment>
<sequence length="269" mass="29209">MKLGMLDGKPAKVSQVEGKWQAQPILGADDALTASIAEVTENQFGAAQPFDVKDLEIPVPVPQQIFAVGMNYVDHSKEIHIELPKAPSIFTKFSSSLTSANTAVAVHGDQTDWETELVVVINQDGRNISKAEAENYVAGYMVGLDISDRQVQFLNATPQFSLSKSFAGFSPIGPWLTTPDEVNDLSKLQLTTHVNGETMQSAHLDQMIFDVPALLEYLSSIVELKAGDLIFTGTPSGVGNGRRPQVYLKRGDVLESHIDGLGDLKIKMI</sequence>
<organism evidence="4 5">
    <name type="scientific">Secundilactobacillus malefermentans</name>
    <dbReference type="NCBI Taxonomy" id="176292"/>
    <lineage>
        <taxon>Bacteria</taxon>
        <taxon>Bacillati</taxon>
        <taxon>Bacillota</taxon>
        <taxon>Bacilli</taxon>
        <taxon>Lactobacillales</taxon>
        <taxon>Lactobacillaceae</taxon>
        <taxon>Secundilactobacillus</taxon>
    </lineage>
</organism>
<evidence type="ECO:0000313" key="5">
    <source>
        <dbReference type="Proteomes" id="UP000294854"/>
    </source>
</evidence>
<dbReference type="InterPro" id="IPR011234">
    <property type="entry name" value="Fumarylacetoacetase-like_C"/>
</dbReference>
<comment type="similarity">
    <text evidence="1">Belongs to the FAH family.</text>
</comment>
<evidence type="ECO:0000256" key="1">
    <source>
        <dbReference type="ARBA" id="ARBA00010211"/>
    </source>
</evidence>
<dbReference type="Pfam" id="PF01557">
    <property type="entry name" value="FAA_hydrolase"/>
    <property type="match status" value="1"/>
</dbReference>
<dbReference type="Proteomes" id="UP000294854">
    <property type="component" value="Unassembled WGS sequence"/>
</dbReference>
<evidence type="ECO:0000259" key="3">
    <source>
        <dbReference type="Pfam" id="PF01557"/>
    </source>
</evidence>
<dbReference type="FunFam" id="3.90.850.10:FF:000002">
    <property type="entry name" value="2-hydroxyhepta-2,4-diene-1,7-dioate isomerase"/>
    <property type="match status" value="1"/>
</dbReference>
<dbReference type="PANTHER" id="PTHR42796">
    <property type="entry name" value="FUMARYLACETOACETATE HYDROLASE DOMAIN-CONTAINING PROTEIN 2A-RELATED"/>
    <property type="match status" value="1"/>
</dbReference>
<gene>
    <name evidence="4" type="ORF">C5L31_001542</name>
</gene>
<accession>A0A4R5NT56</accession>
<dbReference type="Gene3D" id="3.90.850.10">
    <property type="entry name" value="Fumarylacetoacetase-like, C-terminal domain"/>
    <property type="match status" value="1"/>
</dbReference>
<dbReference type="InterPro" id="IPR051121">
    <property type="entry name" value="FAH"/>
</dbReference>